<dbReference type="PANTHER" id="PTHR37042">
    <property type="entry name" value="OUTER MEMBRANE PROTEIN RV1973"/>
    <property type="match status" value="1"/>
</dbReference>
<keyword evidence="3" id="KW-0812">Transmembrane</keyword>
<dbReference type="GO" id="GO:0016020">
    <property type="term" value="C:membrane"/>
    <property type="evidence" value="ECO:0007669"/>
    <property type="project" value="UniProtKB-SubCell"/>
</dbReference>
<accession>A0A1X2ENH8</accession>
<keyword evidence="2 3" id="KW-0472">Membrane</keyword>
<evidence type="ECO:0000256" key="2">
    <source>
        <dbReference type="ARBA" id="ARBA00023136"/>
    </source>
</evidence>
<comment type="caution">
    <text evidence="4">The sequence shown here is derived from an EMBL/GenBank/DDBJ whole genome shotgun (WGS) entry which is preliminary data.</text>
</comment>
<dbReference type="AlphaFoldDB" id="A0A1X2ENH8"/>
<reference evidence="4 5" key="1">
    <citation type="submission" date="2016-01" db="EMBL/GenBank/DDBJ databases">
        <title>The new phylogeny of the genus Mycobacterium.</title>
        <authorList>
            <person name="Tarcisio F."/>
            <person name="Conor M."/>
            <person name="Antonella G."/>
            <person name="Elisabetta G."/>
            <person name="Giulia F.S."/>
            <person name="Sara T."/>
            <person name="Anna F."/>
            <person name="Clotilde B."/>
            <person name="Roberto B."/>
            <person name="Veronica D.S."/>
            <person name="Fabio R."/>
            <person name="Monica P."/>
            <person name="Olivier J."/>
            <person name="Enrico T."/>
            <person name="Nicola S."/>
        </authorList>
    </citation>
    <scope>NUCLEOTIDE SEQUENCE [LARGE SCALE GENOMIC DNA]</scope>
    <source>
        <strain evidence="4 5">DSM 44153</strain>
    </source>
</reference>
<evidence type="ECO:0000313" key="4">
    <source>
        <dbReference type="EMBL" id="ORX07295.1"/>
    </source>
</evidence>
<keyword evidence="5" id="KW-1185">Reference proteome</keyword>
<organism evidence="4 5">
    <name type="scientific">Mycolicibacillus trivialis</name>
    <dbReference type="NCBI Taxonomy" id="1798"/>
    <lineage>
        <taxon>Bacteria</taxon>
        <taxon>Bacillati</taxon>
        <taxon>Actinomycetota</taxon>
        <taxon>Actinomycetes</taxon>
        <taxon>Mycobacteriales</taxon>
        <taxon>Mycobacteriaceae</taxon>
        <taxon>Mycolicibacillus</taxon>
    </lineage>
</organism>
<dbReference type="STRING" id="1798.AWC30_00675"/>
<dbReference type="Proteomes" id="UP000193090">
    <property type="component" value="Unassembled WGS sequence"/>
</dbReference>
<sequence length="172" mass="18900">MTGPPDRSRRRLARRGTRVAALVTVLLLGLIGLGGWWLVQRHRVHVAAAGAQAAAERYVETLTNFDTAADPAVTGRRTATLLDGAADPFRRMVARSGDQLRTFQRDHRVSAQGRIVDSAVEDASTTGAVVDLTVEETVRNRDLAEPDVDDTELRLTMTRVDGRWLVSRMELA</sequence>
<dbReference type="PANTHER" id="PTHR37042:SF4">
    <property type="entry name" value="OUTER MEMBRANE PROTEIN RV1973"/>
    <property type="match status" value="1"/>
</dbReference>
<evidence type="ECO:0000313" key="5">
    <source>
        <dbReference type="Proteomes" id="UP000193090"/>
    </source>
</evidence>
<gene>
    <name evidence="4" type="ORF">AWC30_00675</name>
</gene>
<evidence type="ECO:0000256" key="1">
    <source>
        <dbReference type="ARBA" id="ARBA00004370"/>
    </source>
</evidence>
<proteinExistence type="predicted"/>
<evidence type="ECO:0000256" key="3">
    <source>
        <dbReference type="SAM" id="Phobius"/>
    </source>
</evidence>
<protein>
    <recommendedName>
        <fullName evidence="6">Mce-associated membrane protein</fullName>
    </recommendedName>
</protein>
<keyword evidence="3" id="KW-1133">Transmembrane helix</keyword>
<dbReference type="EMBL" id="LQPZ01000012">
    <property type="protein sequence ID" value="ORX07295.1"/>
    <property type="molecule type" value="Genomic_DNA"/>
</dbReference>
<name>A0A1X2ENH8_9MYCO</name>
<feature type="transmembrane region" description="Helical" evidence="3">
    <location>
        <begin position="20"/>
        <end position="39"/>
    </location>
</feature>
<comment type="subcellular location">
    <subcellularLocation>
        <location evidence="1">Membrane</location>
    </subcellularLocation>
</comment>
<dbReference type="RefSeq" id="WP_085108899.1">
    <property type="nucleotide sequence ID" value="NZ_JACKSN010000111.1"/>
</dbReference>
<evidence type="ECO:0008006" key="6">
    <source>
        <dbReference type="Google" id="ProtNLM"/>
    </source>
</evidence>
<dbReference type="OrthoDB" id="5188486at2"/>